<name>A0A1G9Z726_9ACTN</name>
<keyword evidence="4" id="KW-1185">Reference proteome</keyword>
<keyword evidence="1" id="KW-0677">Repeat</keyword>
<proteinExistence type="predicted"/>
<dbReference type="Pfam" id="PF24883">
    <property type="entry name" value="NPHP3_N"/>
    <property type="match status" value="1"/>
</dbReference>
<organism evidence="3 4">
    <name type="scientific">Actinacidiphila guanduensis</name>
    <dbReference type="NCBI Taxonomy" id="310781"/>
    <lineage>
        <taxon>Bacteria</taxon>
        <taxon>Bacillati</taxon>
        <taxon>Actinomycetota</taxon>
        <taxon>Actinomycetes</taxon>
        <taxon>Kitasatosporales</taxon>
        <taxon>Streptomycetaceae</taxon>
        <taxon>Actinacidiphila</taxon>
    </lineage>
</organism>
<reference evidence="3 4" key="1">
    <citation type="submission" date="2016-10" db="EMBL/GenBank/DDBJ databases">
        <authorList>
            <person name="de Groot N.N."/>
        </authorList>
    </citation>
    <scope>NUCLEOTIDE SEQUENCE [LARGE SCALE GENOMIC DNA]</scope>
    <source>
        <strain evidence="3 4">CGMCC 4.2022</strain>
    </source>
</reference>
<dbReference type="InterPro" id="IPR056884">
    <property type="entry name" value="NPHP3-like_N"/>
</dbReference>
<feature type="domain" description="Nephrocystin 3-like N-terminal" evidence="2">
    <location>
        <begin position="81"/>
        <end position="192"/>
    </location>
</feature>
<accession>A0A1G9Z726</accession>
<gene>
    <name evidence="3" type="ORF">SAMN05216259_10318</name>
</gene>
<evidence type="ECO:0000313" key="4">
    <source>
        <dbReference type="Proteomes" id="UP000199341"/>
    </source>
</evidence>
<dbReference type="STRING" id="310781.SAMN05216259_10318"/>
<protein>
    <recommendedName>
        <fullName evidence="2">Nephrocystin 3-like N-terminal domain-containing protein</fullName>
    </recommendedName>
</protein>
<dbReference type="SUPFAM" id="SSF48452">
    <property type="entry name" value="TPR-like"/>
    <property type="match status" value="1"/>
</dbReference>
<dbReference type="Gene3D" id="1.25.40.10">
    <property type="entry name" value="Tetratricopeptide repeat domain"/>
    <property type="match status" value="2"/>
</dbReference>
<sequence length="730" mass="78114">MAGTAAPRSPYDSVGPSPGHAAGTSFGHVAGNVAVHHYEASAVARPVRSAYRRQVERIAPPELLDRDAELAELTGFCLDDHRGPYVWWRAGPWAGKSALLSTFVLNPPDRLAASGVRLVSFFVTARLASQDTREPFTTALTEQLCGLLAVDLPTGGDEGTREAALLDLLVSAAEACRHAGGRLVLVVDGLDEDRGVTTGPGAHSIAGLLPGRPPAGMRIIVAGRPNPPIPDDVPDWHPLRDPGIARLLGDSPHARDVQRLGQSELKRLLTGSPVEQDLLGLLTAARGGLSGTDLRELTGADLVTVEEILHTVAGRTFTRRPAAWSPDDGQQVYLLGHEELHNASAHYLGNDRLAHYRNRLHIWADSYRTPTGGRPAWPPHTPEYLLTGYPRMLATTGDTSRLATLALDPARHDRMLDLSGGDTAALTEITTCQDLLLDGPEPDLYALARLSHHRGQLESRNTHIPIRLPAVWAALGQPNRAEALARTLTDAYQQAGALTGLVRVVAGVGDHERAEQIARTLTNPAQRAEALTGLVRVVAGVGDHQRAAELATEAEQIARTITHPYQQSRALTGLAQVVAGAGDHERAVGLAAEAEQMARAITDPDQQAWALSELVRVVAEAGDHEQAEQMARAITNPAQQAEALTELAQVVAGADNHQRAEEIARTLTNPDQQAHALTRVASVVGLPRASHLLGEAFALGSWLTPLPVLALIYPQEVLRIADAVRAYDRS</sequence>
<dbReference type="InterPro" id="IPR011990">
    <property type="entry name" value="TPR-like_helical_dom_sf"/>
</dbReference>
<dbReference type="AlphaFoldDB" id="A0A1G9Z726"/>
<dbReference type="EMBL" id="FNIE01000003">
    <property type="protein sequence ID" value="SDN16581.1"/>
    <property type="molecule type" value="Genomic_DNA"/>
</dbReference>
<evidence type="ECO:0000256" key="1">
    <source>
        <dbReference type="ARBA" id="ARBA00022737"/>
    </source>
</evidence>
<evidence type="ECO:0000259" key="2">
    <source>
        <dbReference type="Pfam" id="PF24883"/>
    </source>
</evidence>
<evidence type="ECO:0000313" key="3">
    <source>
        <dbReference type="EMBL" id="SDN16581.1"/>
    </source>
</evidence>
<dbReference type="Proteomes" id="UP000199341">
    <property type="component" value="Unassembled WGS sequence"/>
</dbReference>